<keyword evidence="3" id="KW-0436">Ligase</keyword>
<feature type="region of interest" description="Disordered" evidence="1">
    <location>
        <begin position="137"/>
        <end position="167"/>
    </location>
</feature>
<evidence type="ECO:0000256" key="1">
    <source>
        <dbReference type="SAM" id="MobiDB-lite"/>
    </source>
</evidence>
<dbReference type="Proteomes" id="UP000324104">
    <property type="component" value="Unassembled WGS sequence"/>
</dbReference>
<gene>
    <name evidence="3" type="ORF">FYC77_01975</name>
</gene>
<dbReference type="PANTHER" id="PTHR43767">
    <property type="entry name" value="LONG-CHAIN-FATTY-ACID--COA LIGASE"/>
    <property type="match status" value="1"/>
</dbReference>
<dbReference type="EMBL" id="VTAW01000001">
    <property type="protein sequence ID" value="TYT63995.1"/>
    <property type="molecule type" value="Genomic_DNA"/>
</dbReference>
<evidence type="ECO:0000313" key="4">
    <source>
        <dbReference type="Proteomes" id="UP000324104"/>
    </source>
</evidence>
<dbReference type="InterPro" id="IPR000873">
    <property type="entry name" value="AMP-dep_synth/lig_dom"/>
</dbReference>
<dbReference type="Gene3D" id="3.40.50.12780">
    <property type="entry name" value="N-terminal domain of ligase-like"/>
    <property type="match status" value="1"/>
</dbReference>
<comment type="caution">
    <text evidence="3">The sequence shown here is derived from an EMBL/GenBank/DDBJ whole genome shotgun (WGS) entry which is preliminary data.</text>
</comment>
<dbReference type="GO" id="GO:0016874">
    <property type="term" value="F:ligase activity"/>
    <property type="evidence" value="ECO:0007669"/>
    <property type="project" value="UniProtKB-KW"/>
</dbReference>
<dbReference type="Pfam" id="PF00501">
    <property type="entry name" value="AMP-binding"/>
    <property type="match status" value="1"/>
</dbReference>
<reference evidence="3 4" key="1">
    <citation type="submission" date="2019-08" db="EMBL/GenBank/DDBJ databases">
        <title>Archaea genome.</title>
        <authorList>
            <person name="Kajale S."/>
            <person name="Shouche Y."/>
            <person name="Deshpande N."/>
            <person name="Sharma A."/>
        </authorList>
    </citation>
    <scope>NUCLEOTIDE SEQUENCE [LARGE SCALE GENOMIC DNA]</scope>
    <source>
        <strain evidence="3 4">ESP3B_9</strain>
    </source>
</reference>
<dbReference type="AlphaFoldDB" id="A0A5D5ASY7"/>
<proteinExistence type="predicted"/>
<dbReference type="PANTHER" id="PTHR43767:SF1">
    <property type="entry name" value="NONRIBOSOMAL PEPTIDE SYNTHASE PES1 (EUROFUNG)-RELATED"/>
    <property type="match status" value="1"/>
</dbReference>
<name>A0A5D5ASY7_9EURY</name>
<feature type="domain" description="AMP-dependent synthetase/ligase" evidence="2">
    <location>
        <begin position="6"/>
        <end position="377"/>
    </location>
</feature>
<feature type="compositionally biased region" description="Basic and acidic residues" evidence="1">
    <location>
        <begin position="154"/>
        <end position="167"/>
    </location>
</feature>
<dbReference type="SUPFAM" id="SSF56801">
    <property type="entry name" value="Acetyl-CoA synthetase-like"/>
    <property type="match status" value="1"/>
</dbReference>
<evidence type="ECO:0000259" key="2">
    <source>
        <dbReference type="Pfam" id="PF00501"/>
    </source>
</evidence>
<keyword evidence="4" id="KW-1185">Reference proteome</keyword>
<organism evidence="3 4">
    <name type="scientific">Natrialba swarupiae</name>
    <dbReference type="NCBI Taxonomy" id="2448032"/>
    <lineage>
        <taxon>Archaea</taxon>
        <taxon>Methanobacteriati</taxon>
        <taxon>Methanobacteriota</taxon>
        <taxon>Stenosarchaea group</taxon>
        <taxon>Halobacteria</taxon>
        <taxon>Halobacteriales</taxon>
        <taxon>Natrialbaceae</taxon>
        <taxon>Natrialba</taxon>
    </lineage>
</organism>
<sequence>MTLSLARRAERFPDRTAVVDISEERLDAPDEITHEESVSYGELSRLADDLANRLSALGVDPSDTVCLVTRNRVISLGLLFACRRLGATFVPISHLLTPVTVERPFEVLEPALVVAESAQRDLVRSIPFDRPVTLEQLADVDPGDADGDSTATRSGDDSRPGLESDARDRPLLALHAEEGRPIATFTERTLEWNCISALVAWGLSSEDVAPLVTPLSVPDSLLRVALPILYVGGRLLLDRAFDPGDALTAIEDENATVLAGRKIAFRNLAAETSFATAVDSLELAIPDRSVSAEILEPYRDRGIHISRAYGRLECPTGLCQPTDAISSLRDDLPTDDGEIGLPLPDCRVRLVDGHGDVLESATTGRLQVSGPVVADGYVNAADFVDDEVDVAADADPTRADPDVEAGRFVDGWFDTGETVHRDDRGYYTLE</sequence>
<evidence type="ECO:0000313" key="3">
    <source>
        <dbReference type="EMBL" id="TYT63995.1"/>
    </source>
</evidence>
<dbReference type="RefSeq" id="WP_149079800.1">
    <property type="nucleotide sequence ID" value="NZ_VTAW01000001.1"/>
</dbReference>
<dbReference type="InterPro" id="IPR042099">
    <property type="entry name" value="ANL_N_sf"/>
</dbReference>
<protein>
    <submittedName>
        <fullName evidence="3">Long-chain fatty acid--CoA ligase</fullName>
    </submittedName>
</protein>
<accession>A0A5D5ASY7</accession>
<dbReference type="InterPro" id="IPR050237">
    <property type="entry name" value="ATP-dep_AMP-bd_enzyme"/>
</dbReference>